<keyword evidence="3" id="KW-0645">Protease</keyword>
<evidence type="ECO:0000256" key="2">
    <source>
        <dbReference type="SAM" id="MobiDB-lite"/>
    </source>
</evidence>
<dbReference type="GO" id="GO:0006515">
    <property type="term" value="P:protein quality control for misfolded or incompletely synthesized proteins"/>
    <property type="evidence" value="ECO:0007669"/>
    <property type="project" value="TreeGrafter"/>
</dbReference>
<dbReference type="InterPro" id="IPR029045">
    <property type="entry name" value="ClpP/crotonase-like_dom_sf"/>
</dbReference>
<dbReference type="InterPro" id="IPR023562">
    <property type="entry name" value="ClpP/TepA"/>
</dbReference>
<dbReference type="NCBIfam" id="NF045542">
    <property type="entry name" value="Clp_rel_HeadMat"/>
    <property type="match status" value="1"/>
</dbReference>
<dbReference type="CDD" id="cd07016">
    <property type="entry name" value="S14_ClpP_1"/>
    <property type="match status" value="1"/>
</dbReference>
<feature type="compositionally biased region" description="Polar residues" evidence="2">
    <location>
        <begin position="246"/>
        <end position="257"/>
    </location>
</feature>
<evidence type="ECO:0000313" key="3">
    <source>
        <dbReference type="EMBL" id="DAE17552.1"/>
    </source>
</evidence>
<dbReference type="Pfam" id="PF00574">
    <property type="entry name" value="CLP_protease"/>
    <property type="match status" value="1"/>
</dbReference>
<sequence>MVPKDIFKIGYSVKMSAESDDTAEVMLYGEIVGDVPSYWNYFYPEDKNASIFKKAIEDVKKEGATKLLLRINSPGGVCTEAVAMRSILANAGFDEINIRIEGLCASAATMIASIPGAHVAIAEGSEYMIHNPWCMAYGNANEMEHTIERLRNIEQNTRNFYMTKTGQPEEKIKGWMDEEKWFTAEQAVEYGFADEVLKAEKSTETPIATCVSDREMAAMKSLYKTVPGNIQVEKKVPENGIEKPTELTNNVSNSTPSGGLPENKITNKEENPMEPKDMTLEQLKEGNPDLFAQIRQSAIDSERARLDDIDALTVPGYEEMAAQAKADGTSAMEFQKQLVAAMKEKGNTFIQNRQKETAPAQNVGGGTPASSATEEEKEIQDNAKEIAEFAKMYSGDSTSKMF</sequence>
<name>A0A8S5QEP9_9CAUD</name>
<dbReference type="EMBL" id="BK015642">
    <property type="protein sequence ID" value="DAE17552.1"/>
    <property type="molecule type" value="Genomic_DNA"/>
</dbReference>
<feature type="compositionally biased region" description="Basic and acidic residues" evidence="2">
    <location>
        <begin position="265"/>
        <end position="274"/>
    </location>
</feature>
<organism evidence="3">
    <name type="scientific">Caudovirales sp. ctqPn17</name>
    <dbReference type="NCBI Taxonomy" id="2825772"/>
    <lineage>
        <taxon>Viruses</taxon>
        <taxon>Duplodnaviria</taxon>
        <taxon>Heunggongvirae</taxon>
        <taxon>Uroviricota</taxon>
        <taxon>Caudoviricetes</taxon>
    </lineage>
</organism>
<dbReference type="PANTHER" id="PTHR10381">
    <property type="entry name" value="ATP-DEPENDENT CLP PROTEASE PROTEOLYTIC SUBUNIT"/>
    <property type="match status" value="1"/>
</dbReference>
<protein>
    <submittedName>
        <fullName evidence="3">Putative ATP dependent Clp protease</fullName>
    </submittedName>
</protein>
<proteinExistence type="predicted"/>
<reference evidence="3" key="1">
    <citation type="journal article" date="2021" name="Proc. Natl. Acad. Sci. U.S.A.">
        <title>A Catalog of Tens of Thousands of Viruses from Human Metagenomes Reveals Hidden Associations with Chronic Diseases.</title>
        <authorList>
            <person name="Tisza M.J."/>
            <person name="Buck C.B."/>
        </authorList>
    </citation>
    <scope>NUCLEOTIDE SEQUENCE</scope>
    <source>
        <strain evidence="3">CtqPn17</strain>
    </source>
</reference>
<evidence type="ECO:0000256" key="1">
    <source>
        <dbReference type="ARBA" id="ARBA00022801"/>
    </source>
</evidence>
<dbReference type="SUPFAM" id="SSF52096">
    <property type="entry name" value="ClpP/crotonase"/>
    <property type="match status" value="1"/>
</dbReference>
<dbReference type="GO" id="GO:0004252">
    <property type="term" value="F:serine-type endopeptidase activity"/>
    <property type="evidence" value="ECO:0007669"/>
    <property type="project" value="TreeGrafter"/>
</dbReference>
<dbReference type="GO" id="GO:0009368">
    <property type="term" value="C:endopeptidase Clp complex"/>
    <property type="evidence" value="ECO:0007669"/>
    <property type="project" value="TreeGrafter"/>
</dbReference>
<feature type="region of interest" description="Disordered" evidence="2">
    <location>
        <begin position="238"/>
        <end position="274"/>
    </location>
</feature>
<dbReference type="Gene3D" id="3.90.226.10">
    <property type="entry name" value="2-enoyl-CoA Hydratase, Chain A, domain 1"/>
    <property type="match status" value="1"/>
</dbReference>
<dbReference type="GO" id="GO:0051117">
    <property type="term" value="F:ATPase binding"/>
    <property type="evidence" value="ECO:0007669"/>
    <property type="project" value="TreeGrafter"/>
</dbReference>
<dbReference type="GO" id="GO:0004176">
    <property type="term" value="F:ATP-dependent peptidase activity"/>
    <property type="evidence" value="ECO:0007669"/>
    <property type="project" value="TreeGrafter"/>
</dbReference>
<accession>A0A8S5QEP9</accession>
<keyword evidence="1" id="KW-0378">Hydrolase</keyword>
<dbReference type="PANTHER" id="PTHR10381:SF70">
    <property type="entry name" value="ATP-DEPENDENT CLP PROTEASE PROTEOLYTIC SUBUNIT"/>
    <property type="match status" value="1"/>
</dbReference>
<feature type="region of interest" description="Disordered" evidence="2">
    <location>
        <begin position="352"/>
        <end position="380"/>
    </location>
</feature>